<dbReference type="EMBL" id="JASZYV010000001">
    <property type="protein sequence ID" value="MDM0043090.1"/>
    <property type="molecule type" value="Genomic_DNA"/>
</dbReference>
<dbReference type="RefSeq" id="WP_286658214.1">
    <property type="nucleotide sequence ID" value="NZ_JASZYV010000001.1"/>
</dbReference>
<sequence>MPSPSSMLLASMVKREWSQEFKGMPAAASMAPAWKSWRFTMPSI</sequence>
<comment type="caution">
    <text evidence="1">The sequence shown here is derived from an EMBL/GenBank/DDBJ whole genome shotgun (WGS) entry which is preliminary data.</text>
</comment>
<gene>
    <name evidence="1" type="ORF">QTH91_01215</name>
</gene>
<accession>A0ABT7N588</accession>
<organism evidence="1 2">
    <name type="scientific">Variovorax dokdonensis</name>
    <dbReference type="NCBI Taxonomy" id="344883"/>
    <lineage>
        <taxon>Bacteria</taxon>
        <taxon>Pseudomonadati</taxon>
        <taxon>Pseudomonadota</taxon>
        <taxon>Betaproteobacteria</taxon>
        <taxon>Burkholderiales</taxon>
        <taxon>Comamonadaceae</taxon>
        <taxon>Variovorax</taxon>
    </lineage>
</organism>
<evidence type="ECO:0000313" key="2">
    <source>
        <dbReference type="Proteomes" id="UP001174908"/>
    </source>
</evidence>
<protein>
    <submittedName>
        <fullName evidence="1">Uncharacterized protein</fullName>
    </submittedName>
</protein>
<proteinExistence type="predicted"/>
<evidence type="ECO:0000313" key="1">
    <source>
        <dbReference type="EMBL" id="MDM0043090.1"/>
    </source>
</evidence>
<reference evidence="1" key="1">
    <citation type="submission" date="2023-06" db="EMBL/GenBank/DDBJ databases">
        <authorList>
            <person name="Jiang Y."/>
            <person name="Liu Q."/>
        </authorList>
    </citation>
    <scope>NUCLEOTIDE SEQUENCE</scope>
    <source>
        <strain evidence="1">CGMCC 1.12089</strain>
    </source>
</reference>
<keyword evidence="2" id="KW-1185">Reference proteome</keyword>
<dbReference type="Proteomes" id="UP001174908">
    <property type="component" value="Unassembled WGS sequence"/>
</dbReference>
<name>A0ABT7N588_9BURK</name>